<keyword evidence="9" id="KW-1185">Reference proteome</keyword>
<feature type="domain" description="Helicase ATP-binding" evidence="7">
    <location>
        <begin position="663"/>
        <end position="783"/>
    </location>
</feature>
<proteinExistence type="predicted"/>
<dbReference type="SUPFAM" id="SSF52540">
    <property type="entry name" value="P-loop containing nucleoside triphosphate hydrolases"/>
    <property type="match status" value="1"/>
</dbReference>
<dbReference type="SMART" id="SM00487">
    <property type="entry name" value="DEXDc"/>
    <property type="match status" value="1"/>
</dbReference>
<dbReference type="Proteomes" id="UP001151760">
    <property type="component" value="Unassembled WGS sequence"/>
</dbReference>
<dbReference type="PROSITE" id="PS51192">
    <property type="entry name" value="HELICASE_ATP_BIND_1"/>
    <property type="match status" value="1"/>
</dbReference>
<feature type="compositionally biased region" description="Basic and acidic residues" evidence="5">
    <location>
        <begin position="548"/>
        <end position="567"/>
    </location>
</feature>
<dbReference type="Gene3D" id="3.40.50.300">
    <property type="entry name" value="P-loop containing nucleotide triphosphate hydrolases"/>
    <property type="match status" value="1"/>
</dbReference>
<feature type="region of interest" description="Disordered" evidence="5">
    <location>
        <begin position="495"/>
        <end position="568"/>
    </location>
</feature>
<name>A0ABQ5C2I0_9ASTR</name>
<evidence type="ECO:0000256" key="2">
    <source>
        <dbReference type="ARBA" id="ARBA00022771"/>
    </source>
</evidence>
<organism evidence="8 9">
    <name type="scientific">Tanacetum coccineum</name>
    <dbReference type="NCBI Taxonomy" id="301880"/>
    <lineage>
        <taxon>Eukaryota</taxon>
        <taxon>Viridiplantae</taxon>
        <taxon>Streptophyta</taxon>
        <taxon>Embryophyta</taxon>
        <taxon>Tracheophyta</taxon>
        <taxon>Spermatophyta</taxon>
        <taxon>Magnoliopsida</taxon>
        <taxon>eudicotyledons</taxon>
        <taxon>Gunneridae</taxon>
        <taxon>Pentapetalae</taxon>
        <taxon>asterids</taxon>
        <taxon>campanulids</taxon>
        <taxon>Asterales</taxon>
        <taxon>Asteraceae</taxon>
        <taxon>Asteroideae</taxon>
        <taxon>Anthemideae</taxon>
        <taxon>Anthemidinae</taxon>
        <taxon>Tanacetum</taxon>
    </lineage>
</organism>
<dbReference type="Pfam" id="PF10551">
    <property type="entry name" value="MULE"/>
    <property type="match status" value="1"/>
</dbReference>
<dbReference type="SMART" id="SM00575">
    <property type="entry name" value="ZnF_PMZ"/>
    <property type="match status" value="1"/>
</dbReference>
<evidence type="ECO:0000259" key="7">
    <source>
        <dbReference type="PROSITE" id="PS51192"/>
    </source>
</evidence>
<dbReference type="InterPro" id="IPR018289">
    <property type="entry name" value="MULE_transposase_dom"/>
</dbReference>
<accession>A0ABQ5C2I0</accession>
<evidence type="ECO:0000313" key="8">
    <source>
        <dbReference type="EMBL" id="GJT20704.1"/>
    </source>
</evidence>
<dbReference type="InterPro" id="IPR014001">
    <property type="entry name" value="Helicase_ATP-bd"/>
</dbReference>
<dbReference type="PANTHER" id="PTHR47718">
    <property type="entry name" value="OS01G0519700 PROTEIN"/>
    <property type="match status" value="1"/>
</dbReference>
<evidence type="ECO:0000256" key="5">
    <source>
        <dbReference type="SAM" id="MobiDB-lite"/>
    </source>
</evidence>
<dbReference type="Pfam" id="PF04434">
    <property type="entry name" value="SWIM"/>
    <property type="match status" value="1"/>
</dbReference>
<dbReference type="InterPro" id="IPR027417">
    <property type="entry name" value="P-loop_NTPase"/>
</dbReference>
<feature type="domain" description="SWIM-type" evidence="6">
    <location>
        <begin position="364"/>
        <end position="404"/>
    </location>
</feature>
<reference evidence="8" key="2">
    <citation type="submission" date="2022-01" db="EMBL/GenBank/DDBJ databases">
        <authorList>
            <person name="Yamashiro T."/>
            <person name="Shiraishi A."/>
            <person name="Satake H."/>
            <person name="Nakayama K."/>
        </authorList>
    </citation>
    <scope>NUCLEOTIDE SEQUENCE</scope>
</reference>
<dbReference type="InterPro" id="IPR011545">
    <property type="entry name" value="DEAD/DEAH_box_helicase_dom"/>
</dbReference>
<reference evidence="8" key="1">
    <citation type="journal article" date="2022" name="Int. J. Mol. Sci.">
        <title>Draft Genome of Tanacetum Coccineum: Genomic Comparison of Closely Related Tanacetum-Family Plants.</title>
        <authorList>
            <person name="Yamashiro T."/>
            <person name="Shiraishi A."/>
            <person name="Nakayama K."/>
            <person name="Satake H."/>
        </authorList>
    </citation>
    <scope>NUCLEOTIDE SEQUENCE</scope>
</reference>
<sequence length="999" mass="114474">MGTPTLVCVWSFPNFCAPAGRPFRCVKLKVYEWYWKSKDVTQGNWVEMGFDSLILSSLNFGGYENLPFTEKDCRNYVDKVKRLKFGEGDAEAIQGYFTKVQSTDREFFYTWELDEENRLKSLFWADARSRAAYEEFGDVVTFDTTYLTNQYAMPMAPFVGVNHHGQSILLGCGLISNEDTTTFTWLFKSWLTCMSGHAPNAIITDQDQAMKNAIEIVFPDARHSLVLWAYHEKLPEKSETYKLEDNKWLKELYAERHRWVPCFVKDIFWAGMSTTQRSESINSFFDKYLNKKTSLKQFVKQYENALRDRAEKENIEDFNSYNSWEELTGKMYCGIGSLKSENEYLEYEVIEDIMDNGNIVKKQFAVWFRKGDSHEECDIRCICRLFEFRGMLCRHALTVLINENIYLVPNKYILRRWRKDVKRRHTKVKVSYSNWVVSDVGRRYDKMCNAFSEVADLASELDEKCSLVLDRVNELKSEVLAGKTSSSCTMCTPHMSASTKDKDQMNDPVKVTGKGRPAGRIKSTSEKIITKNQKKKKKLEDSDYIGRGVEDNETTNKRSKKEKEGNKSDYFVPSDINHSGYLCVSNCVHVNEDLEFLIESHMLTCDKGGLGLPAFDRPTGGMPDRLCPAISQMMQTLLSTPYIMKQDSLAGIFFASSMQHECIPHAILGMDVICQAKSGMGKTVVFVLSTLQHIEPVAGQVAALVLCHTRELAYRICKRFSRYFPDLKVAVLYGGVNIKIHKELLKNECPHIVVGTPRRVLGLARDKELGLKNSHSWSGLSIDFRDKFGWIALHWAAHYRSIDVPDQSLCVIESTILEKNQFLPVYRSVMTPSHFFTAPNVSSPLNSGVISEKTILCVSSIGSPNSFVQRIEKMGTLYVDRLDYSDHYQFRPKAPDVVVTEKVPYGSGSHLLLDMGTLYVDRLDYNNHYQFRPKAPDVIVTEKVPYGSGSHLLLDMGTLYVDRLDYSDHYQFRPKDYDRDSEILGGLYPFDILVLCCKM</sequence>
<dbReference type="InterPro" id="IPR007527">
    <property type="entry name" value="Znf_SWIM"/>
</dbReference>
<keyword evidence="2 4" id="KW-0863">Zinc-finger</keyword>
<evidence type="ECO:0000256" key="3">
    <source>
        <dbReference type="ARBA" id="ARBA00022833"/>
    </source>
</evidence>
<dbReference type="Pfam" id="PF00270">
    <property type="entry name" value="DEAD"/>
    <property type="match status" value="1"/>
</dbReference>
<dbReference type="PANTHER" id="PTHR47718:SF13">
    <property type="entry name" value="OS09G0290500 PROTEIN"/>
    <property type="match status" value="1"/>
</dbReference>
<gene>
    <name evidence="8" type="ORF">Tco_0890641</name>
</gene>
<protein>
    <submittedName>
        <fullName evidence="8">FAR-RED impaired response 1-like protein</fullName>
    </submittedName>
</protein>
<evidence type="ECO:0000313" key="9">
    <source>
        <dbReference type="Proteomes" id="UP001151760"/>
    </source>
</evidence>
<keyword evidence="1" id="KW-0479">Metal-binding</keyword>
<dbReference type="InterPro" id="IPR006564">
    <property type="entry name" value="Znf_PMZ"/>
</dbReference>
<dbReference type="EMBL" id="BQNB010013826">
    <property type="protein sequence ID" value="GJT20704.1"/>
    <property type="molecule type" value="Genomic_DNA"/>
</dbReference>
<keyword evidence="3" id="KW-0862">Zinc</keyword>
<evidence type="ECO:0000256" key="4">
    <source>
        <dbReference type="PROSITE-ProRule" id="PRU00325"/>
    </source>
</evidence>
<evidence type="ECO:0000256" key="1">
    <source>
        <dbReference type="ARBA" id="ARBA00022723"/>
    </source>
</evidence>
<dbReference type="PROSITE" id="PS50966">
    <property type="entry name" value="ZF_SWIM"/>
    <property type="match status" value="1"/>
</dbReference>
<evidence type="ECO:0000259" key="6">
    <source>
        <dbReference type="PROSITE" id="PS50966"/>
    </source>
</evidence>
<comment type="caution">
    <text evidence="8">The sequence shown here is derived from an EMBL/GenBank/DDBJ whole genome shotgun (WGS) entry which is preliminary data.</text>
</comment>